<reference evidence="8" key="1">
    <citation type="submission" date="2022-08" db="UniProtKB">
        <authorList>
            <consortium name="EnsemblMetazoa"/>
        </authorList>
    </citation>
    <scope>IDENTIFICATION</scope>
    <source>
        <strain evidence="8">Israel</strain>
    </source>
</reference>
<dbReference type="AlphaFoldDB" id="A0A1B0D7K8"/>
<dbReference type="InterPro" id="IPR013087">
    <property type="entry name" value="Znf_C2H2_type"/>
</dbReference>
<evidence type="ECO:0000256" key="4">
    <source>
        <dbReference type="ARBA" id="ARBA00022771"/>
    </source>
</evidence>
<name>A0A1B0D7K8_PHLPP</name>
<dbReference type="VEuPathDB" id="VectorBase:PPAI003531"/>
<keyword evidence="3" id="KW-0677">Repeat</keyword>
<dbReference type="PANTHER" id="PTHR24394:SF29">
    <property type="entry name" value="MYONEURIN"/>
    <property type="match status" value="1"/>
</dbReference>
<dbReference type="Pfam" id="PF00096">
    <property type="entry name" value="zf-C2H2"/>
    <property type="match status" value="3"/>
</dbReference>
<feature type="domain" description="C2H2-type" evidence="7">
    <location>
        <begin position="224"/>
        <end position="246"/>
    </location>
</feature>
<keyword evidence="4" id="KW-0863">Zinc-finger</keyword>
<dbReference type="SMART" id="SM00355">
    <property type="entry name" value="ZnF_C2H2"/>
    <property type="match status" value="10"/>
</dbReference>
<evidence type="ECO:0000313" key="8">
    <source>
        <dbReference type="EnsemblMetazoa" id="PPAI003531-PA"/>
    </source>
</evidence>
<organism evidence="8 9">
    <name type="scientific">Phlebotomus papatasi</name>
    <name type="common">Sandfly</name>
    <dbReference type="NCBI Taxonomy" id="29031"/>
    <lineage>
        <taxon>Eukaryota</taxon>
        <taxon>Metazoa</taxon>
        <taxon>Ecdysozoa</taxon>
        <taxon>Arthropoda</taxon>
        <taxon>Hexapoda</taxon>
        <taxon>Insecta</taxon>
        <taxon>Pterygota</taxon>
        <taxon>Neoptera</taxon>
        <taxon>Endopterygota</taxon>
        <taxon>Diptera</taxon>
        <taxon>Nematocera</taxon>
        <taxon>Psychodoidea</taxon>
        <taxon>Psychodidae</taxon>
        <taxon>Phlebotomus</taxon>
        <taxon>Phlebotomus</taxon>
    </lineage>
</organism>
<evidence type="ECO:0000256" key="1">
    <source>
        <dbReference type="ARBA" id="ARBA00004123"/>
    </source>
</evidence>
<feature type="domain" description="C2H2-type" evidence="7">
    <location>
        <begin position="250"/>
        <end position="277"/>
    </location>
</feature>
<dbReference type="PANTHER" id="PTHR24394">
    <property type="entry name" value="ZINC FINGER PROTEIN"/>
    <property type="match status" value="1"/>
</dbReference>
<dbReference type="EnsemblMetazoa" id="PPAI003531-RA">
    <property type="protein sequence ID" value="PPAI003531-PA"/>
    <property type="gene ID" value="PPAI003531"/>
</dbReference>
<dbReference type="EMBL" id="AJVK01026990">
    <property type="status" value="NOT_ANNOTATED_CDS"/>
    <property type="molecule type" value="Genomic_DNA"/>
</dbReference>
<dbReference type="PROSITE" id="PS00028">
    <property type="entry name" value="ZINC_FINGER_C2H2_1"/>
    <property type="match status" value="8"/>
</dbReference>
<dbReference type="GO" id="GO:0008270">
    <property type="term" value="F:zinc ion binding"/>
    <property type="evidence" value="ECO:0007669"/>
    <property type="project" value="UniProtKB-KW"/>
</dbReference>
<dbReference type="SUPFAM" id="SSF57667">
    <property type="entry name" value="beta-beta-alpha zinc fingers"/>
    <property type="match status" value="4"/>
</dbReference>
<accession>A0A1B0D7K8</accession>
<dbReference type="VEuPathDB" id="VectorBase:PPAPM1_009915"/>
<feature type="domain" description="C2H2-type" evidence="7">
    <location>
        <begin position="96"/>
        <end position="123"/>
    </location>
</feature>
<keyword evidence="9" id="KW-1185">Reference proteome</keyword>
<dbReference type="Proteomes" id="UP000092462">
    <property type="component" value="Unassembled WGS sequence"/>
</dbReference>
<evidence type="ECO:0000259" key="7">
    <source>
        <dbReference type="PROSITE" id="PS50157"/>
    </source>
</evidence>
<evidence type="ECO:0000256" key="3">
    <source>
        <dbReference type="ARBA" id="ARBA00022737"/>
    </source>
</evidence>
<keyword evidence="6" id="KW-0539">Nucleus</keyword>
<sequence length="442" mass="51344">DSTTCTIKKCSRVFDTLDELKEHVKTHSIEKPFQCGTCQMSFQHQYTLLRHINLSYTKDNKNNDIRKFACSICCKRFIEKDLLKKHMDKHSIERRYKCDQCSSSFKHSRFLARHKFMHSKPTKEEYVKCLYCNKEYCRKDYCAQHIKICHPGLPTELTGDVIKCSICMQTFKNLVDVRKHSQTHKKLLECEFCLLKIRSEFGLETHINKLHTDVLPSEDEEGTFECPTCVKKFTTSRILESHLIIHKRPFMCAICSYSFSSKILLNKHVITHRKYKPYGCSLCHKKFDFISELKKHKSWAPGDKRSRLLSPPTKPLLGQSFTMSFVVYTLPQSHSGESVGTSSLCSAKSIQYCPFSTAQVEAQNPRRRILNQVTIYWYSVNPDLLPSLLQAEVHTRDKRIDDPGWPPRLQSAAWQIQELSVQQGICVFLTVCKLPYCSRLTS</sequence>
<dbReference type="Gene3D" id="3.30.160.60">
    <property type="entry name" value="Classic Zinc Finger"/>
    <property type="match status" value="5"/>
</dbReference>
<protein>
    <recommendedName>
        <fullName evidence="7">C2H2-type domain-containing protein</fullName>
    </recommendedName>
</protein>
<dbReference type="PROSITE" id="PS50157">
    <property type="entry name" value="ZINC_FINGER_C2H2_2"/>
    <property type="match status" value="7"/>
</dbReference>
<evidence type="ECO:0000313" key="9">
    <source>
        <dbReference type="Proteomes" id="UP000092462"/>
    </source>
</evidence>
<keyword evidence="5" id="KW-0862">Zinc</keyword>
<keyword evidence="2" id="KW-0479">Metal-binding</keyword>
<comment type="subcellular location">
    <subcellularLocation>
        <location evidence="1">Nucleus</location>
    </subcellularLocation>
</comment>
<dbReference type="GO" id="GO:0000981">
    <property type="term" value="F:DNA-binding transcription factor activity, RNA polymerase II-specific"/>
    <property type="evidence" value="ECO:0007669"/>
    <property type="project" value="TreeGrafter"/>
</dbReference>
<dbReference type="InterPro" id="IPR036236">
    <property type="entry name" value="Znf_C2H2_sf"/>
</dbReference>
<evidence type="ECO:0000256" key="6">
    <source>
        <dbReference type="ARBA" id="ARBA00023242"/>
    </source>
</evidence>
<evidence type="ECO:0000256" key="2">
    <source>
        <dbReference type="ARBA" id="ARBA00022723"/>
    </source>
</evidence>
<dbReference type="GO" id="GO:0005634">
    <property type="term" value="C:nucleus"/>
    <property type="evidence" value="ECO:0007669"/>
    <property type="project" value="UniProtKB-SubCell"/>
</dbReference>
<feature type="domain" description="C2H2-type" evidence="7">
    <location>
        <begin position="33"/>
        <end position="61"/>
    </location>
</feature>
<feature type="domain" description="C2H2-type" evidence="7">
    <location>
        <begin position="278"/>
        <end position="305"/>
    </location>
</feature>
<dbReference type="EMBL" id="AJVK01026989">
    <property type="status" value="NOT_ANNOTATED_CDS"/>
    <property type="molecule type" value="Genomic_DNA"/>
</dbReference>
<proteinExistence type="predicted"/>
<feature type="domain" description="C2H2-type" evidence="7">
    <location>
        <begin position="3"/>
        <end position="32"/>
    </location>
</feature>
<feature type="domain" description="C2H2-type" evidence="7">
    <location>
        <begin position="68"/>
        <end position="95"/>
    </location>
</feature>
<evidence type="ECO:0000256" key="5">
    <source>
        <dbReference type="ARBA" id="ARBA00022833"/>
    </source>
</evidence>